<evidence type="ECO:0000313" key="2">
    <source>
        <dbReference type="EMBL" id="CEG48828.1"/>
    </source>
</evidence>
<name>A0A0P1B3M0_PLAHL</name>
<dbReference type="EMBL" id="CCYD01003042">
    <property type="protein sequence ID" value="CEG48828.1"/>
    <property type="molecule type" value="Genomic_DNA"/>
</dbReference>
<evidence type="ECO:0000256" key="1">
    <source>
        <dbReference type="SAM" id="MobiDB-lite"/>
    </source>
</evidence>
<protein>
    <submittedName>
        <fullName evidence="2">Uncharacterized protein</fullName>
    </submittedName>
</protein>
<dbReference type="AlphaFoldDB" id="A0A0P1B3M0"/>
<accession>A0A0P1B3M0</accession>
<organism evidence="2 3">
    <name type="scientific">Plasmopara halstedii</name>
    <name type="common">Downy mildew of sunflower</name>
    <dbReference type="NCBI Taxonomy" id="4781"/>
    <lineage>
        <taxon>Eukaryota</taxon>
        <taxon>Sar</taxon>
        <taxon>Stramenopiles</taxon>
        <taxon>Oomycota</taxon>
        <taxon>Peronosporomycetes</taxon>
        <taxon>Peronosporales</taxon>
        <taxon>Peronosporaceae</taxon>
        <taxon>Plasmopara</taxon>
    </lineage>
</organism>
<dbReference type="Proteomes" id="UP000054928">
    <property type="component" value="Unassembled WGS sequence"/>
</dbReference>
<keyword evidence="3" id="KW-1185">Reference proteome</keyword>
<sequence length="51" mass="5214">MSQLWQYVGSRHKLSLDIPACSTPNGSAPSHCEAENSSGIDGGDAVAPTGL</sequence>
<feature type="region of interest" description="Disordered" evidence="1">
    <location>
        <begin position="23"/>
        <end position="51"/>
    </location>
</feature>
<dbReference type="GeneID" id="36401683"/>
<reference evidence="3" key="1">
    <citation type="submission" date="2014-09" db="EMBL/GenBank/DDBJ databases">
        <authorList>
            <person name="Sharma Rahul"/>
            <person name="Thines Marco"/>
        </authorList>
    </citation>
    <scope>NUCLEOTIDE SEQUENCE [LARGE SCALE GENOMIC DNA]</scope>
</reference>
<dbReference type="RefSeq" id="XP_024585197.1">
    <property type="nucleotide sequence ID" value="XM_024719949.1"/>
</dbReference>
<proteinExistence type="predicted"/>
<evidence type="ECO:0000313" key="3">
    <source>
        <dbReference type="Proteomes" id="UP000054928"/>
    </source>
</evidence>